<dbReference type="InterPro" id="IPR006162">
    <property type="entry name" value="Ppantetheine_attach_site"/>
</dbReference>
<accession>A0ABV4HTL4</accession>
<dbReference type="InterPro" id="IPR015422">
    <property type="entry name" value="PyrdxlP-dep_Trfase_small"/>
</dbReference>
<dbReference type="Proteomes" id="UP001566331">
    <property type="component" value="Unassembled WGS sequence"/>
</dbReference>
<protein>
    <submittedName>
        <fullName evidence="7">Amino acid adenylation domain-containing protein</fullName>
    </submittedName>
</protein>
<dbReference type="Pfam" id="PF00155">
    <property type="entry name" value="Aminotran_1_2"/>
    <property type="match status" value="1"/>
</dbReference>
<feature type="region of interest" description="Disordered" evidence="5">
    <location>
        <begin position="531"/>
        <end position="561"/>
    </location>
</feature>
<dbReference type="Gene3D" id="2.30.38.10">
    <property type="entry name" value="Luciferase, Domain 3"/>
    <property type="match status" value="1"/>
</dbReference>
<dbReference type="InterPro" id="IPR010071">
    <property type="entry name" value="AA_adenyl_dom"/>
</dbReference>
<feature type="domain" description="Carrier" evidence="6">
    <location>
        <begin position="584"/>
        <end position="659"/>
    </location>
</feature>
<dbReference type="SMART" id="SM00823">
    <property type="entry name" value="PKS_PP"/>
    <property type="match status" value="1"/>
</dbReference>
<dbReference type="InterPro" id="IPR015421">
    <property type="entry name" value="PyrdxlP-dep_Trfase_major"/>
</dbReference>
<dbReference type="InterPro" id="IPR004839">
    <property type="entry name" value="Aminotransferase_I/II_large"/>
</dbReference>
<dbReference type="PROSITE" id="PS00012">
    <property type="entry name" value="PHOSPHOPANTETHEINE"/>
    <property type="match status" value="1"/>
</dbReference>
<dbReference type="SUPFAM" id="SSF56801">
    <property type="entry name" value="Acetyl-CoA synthetase-like"/>
    <property type="match status" value="1"/>
</dbReference>
<comment type="caution">
    <text evidence="7">The sequence shown here is derived from an EMBL/GenBank/DDBJ whole genome shotgun (WGS) entry which is preliminary data.</text>
</comment>
<dbReference type="Gene3D" id="1.10.1200.10">
    <property type="entry name" value="ACP-like"/>
    <property type="match status" value="1"/>
</dbReference>
<gene>
    <name evidence="7" type="ORF">AB6713_15980</name>
</gene>
<dbReference type="InterPro" id="IPR000873">
    <property type="entry name" value="AMP-dep_synth/lig_dom"/>
</dbReference>
<dbReference type="Pfam" id="PF00501">
    <property type="entry name" value="AMP-binding"/>
    <property type="match status" value="1"/>
</dbReference>
<feature type="region of interest" description="Disordered" evidence="5">
    <location>
        <begin position="1"/>
        <end position="26"/>
    </location>
</feature>
<evidence type="ECO:0000313" key="8">
    <source>
        <dbReference type="Proteomes" id="UP001566331"/>
    </source>
</evidence>
<dbReference type="Gene3D" id="3.90.1150.10">
    <property type="entry name" value="Aspartate Aminotransferase, domain 1"/>
    <property type="match status" value="1"/>
</dbReference>
<reference evidence="7 8" key="1">
    <citation type="submission" date="2024-07" db="EMBL/GenBank/DDBJ databases">
        <title>Luteimonas salilacus sp. nov., isolated from the shore soil of Salt Lake in Tibet of China.</title>
        <authorList>
            <person name="Zhang X."/>
            <person name="Li A."/>
        </authorList>
    </citation>
    <scope>NUCLEOTIDE SEQUENCE [LARGE SCALE GENOMIC DNA]</scope>
    <source>
        <strain evidence="7 8">B3-2-R+30</strain>
    </source>
</reference>
<evidence type="ECO:0000256" key="5">
    <source>
        <dbReference type="SAM" id="MobiDB-lite"/>
    </source>
</evidence>
<dbReference type="Gene3D" id="3.30.300.30">
    <property type="match status" value="1"/>
</dbReference>
<dbReference type="PANTHER" id="PTHR45527:SF1">
    <property type="entry name" value="FATTY ACID SYNTHASE"/>
    <property type="match status" value="1"/>
</dbReference>
<dbReference type="PANTHER" id="PTHR45527">
    <property type="entry name" value="NONRIBOSOMAL PEPTIDE SYNTHETASE"/>
    <property type="match status" value="1"/>
</dbReference>
<dbReference type="RefSeq" id="WP_370564408.1">
    <property type="nucleotide sequence ID" value="NZ_JBFWIB010000008.1"/>
</dbReference>
<dbReference type="Gene3D" id="3.40.50.980">
    <property type="match status" value="2"/>
</dbReference>
<evidence type="ECO:0000256" key="1">
    <source>
        <dbReference type="ARBA" id="ARBA00001933"/>
    </source>
</evidence>
<dbReference type="CDD" id="cd05930">
    <property type="entry name" value="A_NRPS"/>
    <property type="match status" value="1"/>
</dbReference>
<dbReference type="InterPro" id="IPR009081">
    <property type="entry name" value="PP-bd_ACP"/>
</dbReference>
<dbReference type="Gene3D" id="3.40.640.10">
    <property type="entry name" value="Type I PLP-dependent aspartate aminotransferase-like (Major domain)"/>
    <property type="match status" value="1"/>
</dbReference>
<dbReference type="InterPro" id="IPR015424">
    <property type="entry name" value="PyrdxlP-dep_Trfase"/>
</dbReference>
<comment type="cofactor">
    <cofactor evidence="1">
        <name>pyridoxal 5'-phosphate</name>
        <dbReference type="ChEBI" id="CHEBI:597326"/>
    </cofactor>
</comment>
<dbReference type="SUPFAM" id="SSF53383">
    <property type="entry name" value="PLP-dependent transferases"/>
    <property type="match status" value="1"/>
</dbReference>
<evidence type="ECO:0000256" key="3">
    <source>
        <dbReference type="ARBA" id="ARBA00022553"/>
    </source>
</evidence>
<keyword evidence="2" id="KW-0596">Phosphopantetheine</keyword>
<keyword evidence="4" id="KW-0663">Pyridoxal phosphate</keyword>
<dbReference type="InterPro" id="IPR036736">
    <property type="entry name" value="ACP-like_sf"/>
</dbReference>
<keyword evidence="8" id="KW-1185">Reference proteome</keyword>
<evidence type="ECO:0000259" key="6">
    <source>
        <dbReference type="PROSITE" id="PS50075"/>
    </source>
</evidence>
<proteinExistence type="predicted"/>
<dbReference type="EMBL" id="JBFWIC010000026">
    <property type="protein sequence ID" value="MEZ0476099.1"/>
    <property type="molecule type" value="Genomic_DNA"/>
</dbReference>
<evidence type="ECO:0000256" key="4">
    <source>
        <dbReference type="ARBA" id="ARBA00022898"/>
    </source>
</evidence>
<feature type="region of interest" description="Disordered" evidence="5">
    <location>
        <begin position="1101"/>
        <end position="1145"/>
    </location>
</feature>
<organism evidence="7 8">
    <name type="scientific">Luteimonas salinilitoris</name>
    <dbReference type="NCBI Taxonomy" id="3237697"/>
    <lineage>
        <taxon>Bacteria</taxon>
        <taxon>Pseudomonadati</taxon>
        <taxon>Pseudomonadota</taxon>
        <taxon>Gammaproteobacteria</taxon>
        <taxon>Lysobacterales</taxon>
        <taxon>Lysobacteraceae</taxon>
        <taxon>Luteimonas</taxon>
    </lineage>
</organism>
<dbReference type="SUPFAM" id="SSF47336">
    <property type="entry name" value="ACP-like"/>
    <property type="match status" value="1"/>
</dbReference>
<dbReference type="Pfam" id="PF00550">
    <property type="entry name" value="PP-binding"/>
    <property type="match status" value="1"/>
</dbReference>
<dbReference type="PROSITE" id="PS00455">
    <property type="entry name" value="AMP_BINDING"/>
    <property type="match status" value="1"/>
</dbReference>
<dbReference type="PROSITE" id="PS00599">
    <property type="entry name" value="AA_TRANSFER_CLASS_2"/>
    <property type="match status" value="1"/>
</dbReference>
<feature type="compositionally biased region" description="Polar residues" evidence="5">
    <location>
        <begin position="15"/>
        <end position="26"/>
    </location>
</feature>
<dbReference type="InterPro" id="IPR001917">
    <property type="entry name" value="Aminotrans_II_pyridoxalP_BS"/>
</dbReference>
<dbReference type="InterPro" id="IPR020806">
    <property type="entry name" value="PKS_PP-bd"/>
</dbReference>
<keyword evidence="3" id="KW-0597">Phosphoprotein</keyword>
<sequence length="1265" mass="135255">MQRPGRHHVPEDVTQDTIAPTESTSSLDGDAAHRVLVEWNRTAQAYDQTETIWGLVEKQAQAHPRRTAIIDGHAEIDYAHLAARANAIAGELVARGVRPGALVGVCLGRKWELVATLLGVLRAGCAYVPLDPEYPRERVRYMLEHARAAAVIVDGDKPAELCAGAAELVRLDAVSERTPDTMAGPSARDLAYVIYTSGSTGQPKGVAVEHRSVVAMTRSMRKLLDDEELAGVLAAASVCFDTSVMEILGTLSLGGTVVLSENALALPDLPSADRVRTTIMVPSAMQGLLAAGGLPEGVRCVVLGGDVLKRPLVEQLHALAQRPRVLNVYGPTEHTVYCTATEVPAGVKTITIGKPVLNSRAYILDDAMQPVPVGVPGELHLAGDQLARGYLHDDARTKEQFVEVDPNGPINGRIPDERLYRTGDRCRWTEDGEIEFLGRIDQQVKIRGFRIELEEIESTLESMQGVDDAAAAVVDVGGGKTMLVGYVVSPNKEVTSEAVTNEASRAYVAERLPKYMVPQVVMHLADMPRLPNGKLDRKRLPRPELGRDYGASDTPGPHSDTMASGDAGGLLHRLAGLSKGERHAALLSVIRVEIARFLRLRDPEQVPPHQALEALGLDSLDSVELSHRLSTVLGRKLPASTLVEHPTPTAVTDHLLDVLGSGATDHSNDHANGGASDTLGHFQAQIRSGHPPFLAAKASAWSATDKGTLIRELKSLLTRSGREPYSKLVRTGSGHKGTVADVHTGEEHEAIIWSTNLYLGLNRDKDVIQEARSALERFGTGMGTSPTASGMTDLHLAFEKEFAELVGKPAGCLFSTGFTANLGVIAGMLGDKDVVVMDQLCHASIVDGARLSGAKIRTFQHNDASDLQSVLEAEASPYRTTLVVLEGVYSMGEGTAPVRDIVRTAKRYGALVLVDEAHSFGFYGPRGAGICAAEGITDQVDFIMTTLSKALGSLGGVIAAREEHIALLKTSARAYVFQATTTPADIAAALAALRRLRVDDTLRERLWDTTHYMRQRFSEAGYDLGTGDGPIVTPHFSDSDTLYAIARGLHARGIHTTAVTYPIVERGRGRLRFICSASHTRDDVDRTLETLIDVEREAKAALQAPDGHVPGDSGSQADRSVARSDAPDTPGQRTREGSRGAHPGRPGVEAWALAFGDYLQGALATVAGPTPSLAVSIGLPDDEAPVTMRIDGRDVTLAAPATTHTPSCSLRLADDRAISALCASDVQGLLDSAIQGSCVLSGQVEPFVWLIGRMADRQGPGAELR</sequence>
<dbReference type="InterPro" id="IPR020845">
    <property type="entry name" value="AMP-binding_CS"/>
</dbReference>
<dbReference type="NCBIfam" id="TIGR01733">
    <property type="entry name" value="AA-adenyl-dom"/>
    <property type="match status" value="1"/>
</dbReference>
<evidence type="ECO:0000313" key="7">
    <source>
        <dbReference type="EMBL" id="MEZ0476099.1"/>
    </source>
</evidence>
<dbReference type="InterPro" id="IPR025110">
    <property type="entry name" value="AMP-bd_C"/>
</dbReference>
<dbReference type="Pfam" id="PF13193">
    <property type="entry name" value="AMP-binding_C"/>
    <property type="match status" value="1"/>
</dbReference>
<name>A0ABV4HTL4_9GAMM</name>
<dbReference type="InterPro" id="IPR045851">
    <property type="entry name" value="AMP-bd_C_sf"/>
</dbReference>
<dbReference type="PROSITE" id="PS50075">
    <property type="entry name" value="CARRIER"/>
    <property type="match status" value="1"/>
</dbReference>
<evidence type="ECO:0000256" key="2">
    <source>
        <dbReference type="ARBA" id="ARBA00022450"/>
    </source>
</evidence>